<reference evidence="3 4" key="1">
    <citation type="submission" date="2019-06" db="EMBL/GenBank/DDBJ databases">
        <title>A chromosomal-level reference genome of Carpinus fangiana (Coryloideae, Betulaceae).</title>
        <authorList>
            <person name="Yang X."/>
            <person name="Wang Z."/>
            <person name="Zhang L."/>
            <person name="Hao G."/>
            <person name="Liu J."/>
            <person name="Yang Y."/>
        </authorList>
    </citation>
    <scope>NUCLEOTIDE SEQUENCE [LARGE SCALE GENOMIC DNA]</scope>
    <source>
        <strain evidence="3">Cfa_2016G</strain>
        <tissue evidence="3">Leaf</tissue>
    </source>
</reference>
<feature type="region of interest" description="Disordered" evidence="1">
    <location>
        <begin position="107"/>
        <end position="220"/>
    </location>
</feature>
<feature type="compositionally biased region" description="Low complexity" evidence="1">
    <location>
        <begin position="149"/>
        <end position="219"/>
    </location>
</feature>
<feature type="compositionally biased region" description="Low complexity" evidence="1">
    <location>
        <begin position="108"/>
        <end position="125"/>
    </location>
</feature>
<dbReference type="Proteomes" id="UP000327013">
    <property type="component" value="Unassembled WGS sequence"/>
</dbReference>
<feature type="signal peptide" evidence="2">
    <location>
        <begin position="1"/>
        <end position="22"/>
    </location>
</feature>
<comment type="caution">
    <text evidence="3">The sequence shown here is derived from an EMBL/GenBank/DDBJ whole genome shotgun (WGS) entry which is preliminary data.</text>
</comment>
<evidence type="ECO:0000256" key="2">
    <source>
        <dbReference type="SAM" id="SignalP"/>
    </source>
</evidence>
<proteinExistence type="predicted"/>
<evidence type="ECO:0008006" key="5">
    <source>
        <dbReference type="Google" id="ProtNLM"/>
    </source>
</evidence>
<keyword evidence="4" id="KW-1185">Reference proteome</keyword>
<dbReference type="AlphaFoldDB" id="A0A5N6KZ27"/>
<sequence length="374" mass="38747">MRSTASIARALLLNFVFHSTASASISLSSFMPQAVNLTQACQDVYTCEISGCKYEDFQPELDCSAACISGLASTQYNVLKACSADPQNNNNIIQSFLSNNGIQAICGDSAPAPSSDAPSSAAPSSTQEAITSQTPAKSTVPTAEKPHTTTKQESTETSTPMSTARAPSPSSAKPKPSTTPPKTDSSATPTSSPSIMTYPAAPLPTTTPQTTDTITSLTPAQASQRAAAVSLCQKGDSSEHGGGSLMDTKCSGAASSALMLAEGLFNWAGVAGLVLIGVIVLSERSPDFYGVLFLFSASDAFPSESELGSIAAAYPLGSQFCLQLDLTGLFVNLRPKPPDRINSMSSPPMPTMLLPPMLCSRICPLCASFASQKT</sequence>
<evidence type="ECO:0000256" key="1">
    <source>
        <dbReference type="SAM" id="MobiDB-lite"/>
    </source>
</evidence>
<dbReference type="OrthoDB" id="5427833at2759"/>
<protein>
    <recommendedName>
        <fullName evidence="5">Bifunctional inhibitor/plant lipid transfer protein/seed storage helical domain-containing protein</fullName>
    </recommendedName>
</protein>
<dbReference type="EMBL" id="VIBQ01000017">
    <property type="protein sequence ID" value="KAB8360940.1"/>
    <property type="molecule type" value="Genomic_DNA"/>
</dbReference>
<evidence type="ECO:0000313" key="4">
    <source>
        <dbReference type="Proteomes" id="UP000327013"/>
    </source>
</evidence>
<feature type="chain" id="PRO_5024393188" description="Bifunctional inhibitor/plant lipid transfer protein/seed storage helical domain-containing protein" evidence="2">
    <location>
        <begin position="23"/>
        <end position="374"/>
    </location>
</feature>
<feature type="compositionally biased region" description="Polar residues" evidence="1">
    <location>
        <begin position="126"/>
        <end position="141"/>
    </location>
</feature>
<keyword evidence="2" id="KW-0732">Signal</keyword>
<name>A0A5N6KZ27_9ROSI</name>
<accession>A0A5N6KZ27</accession>
<gene>
    <name evidence="3" type="ORF">FH972_024672</name>
</gene>
<organism evidence="3 4">
    <name type="scientific">Carpinus fangiana</name>
    <dbReference type="NCBI Taxonomy" id="176857"/>
    <lineage>
        <taxon>Eukaryota</taxon>
        <taxon>Viridiplantae</taxon>
        <taxon>Streptophyta</taxon>
        <taxon>Embryophyta</taxon>
        <taxon>Tracheophyta</taxon>
        <taxon>Spermatophyta</taxon>
        <taxon>Magnoliopsida</taxon>
        <taxon>eudicotyledons</taxon>
        <taxon>Gunneridae</taxon>
        <taxon>Pentapetalae</taxon>
        <taxon>rosids</taxon>
        <taxon>fabids</taxon>
        <taxon>Fagales</taxon>
        <taxon>Betulaceae</taxon>
        <taxon>Carpinus</taxon>
    </lineage>
</organism>
<evidence type="ECO:0000313" key="3">
    <source>
        <dbReference type="EMBL" id="KAB8360940.1"/>
    </source>
</evidence>